<keyword evidence="2" id="KW-0012">Acyltransferase</keyword>
<dbReference type="Proteomes" id="UP000005540">
    <property type="component" value="Unassembled WGS sequence"/>
</dbReference>
<proteinExistence type="predicted"/>
<sequence>MIAYSLQLNLELGNVENNIKKVFDILKSDKIKSESLVLLPEMFSCGFDNERLLDHSRKTPRIYRELQKISHDKKLVIAGTLPERKRNDIYNMGFVIDNGEITGKRPKIKLFTPTDEHKYFKAGKNIHLDITESSAGNLGFMICFELRFPNISYNLRKKDVEIILVPAQWGKERAEHLKILSRARAIETQSYVIVSNTVGRIGDLEFAGNSAIYSPWGDILDIERNEEGIISAEIDLDEVYKIRSKIKMEF</sequence>
<keyword evidence="2" id="KW-0449">Lipoprotein</keyword>
<accession>C4FLG7</accession>
<dbReference type="Gene3D" id="3.60.110.10">
    <property type="entry name" value="Carbon-nitrogen hydrolase"/>
    <property type="match status" value="1"/>
</dbReference>
<dbReference type="GO" id="GO:0016746">
    <property type="term" value="F:acyltransferase activity"/>
    <property type="evidence" value="ECO:0007669"/>
    <property type="project" value="UniProtKB-KW"/>
</dbReference>
<evidence type="ECO:0000259" key="1">
    <source>
        <dbReference type="PROSITE" id="PS50263"/>
    </source>
</evidence>
<evidence type="ECO:0000313" key="2">
    <source>
        <dbReference type="EMBL" id="EEP60084.1"/>
    </source>
</evidence>
<dbReference type="PANTHER" id="PTHR23088">
    <property type="entry name" value="NITRILASE-RELATED"/>
    <property type="match status" value="1"/>
</dbReference>
<dbReference type="InterPro" id="IPR003010">
    <property type="entry name" value="C-N_Hydrolase"/>
</dbReference>
<dbReference type="PANTHER" id="PTHR23088:SF27">
    <property type="entry name" value="DEAMINATED GLUTATHIONE AMIDASE"/>
    <property type="match status" value="1"/>
</dbReference>
<name>C4FLG7_9AQUI</name>
<dbReference type="OrthoDB" id="9811121at2"/>
<keyword evidence="3" id="KW-1185">Reference proteome</keyword>
<dbReference type="AlphaFoldDB" id="C4FLG7"/>
<evidence type="ECO:0000313" key="3">
    <source>
        <dbReference type="Proteomes" id="UP000005540"/>
    </source>
</evidence>
<dbReference type="Pfam" id="PF00795">
    <property type="entry name" value="CN_hydrolase"/>
    <property type="match status" value="1"/>
</dbReference>
<organism evidence="2 3">
    <name type="scientific">Sulfurihydrogenibium yellowstonense SS-5</name>
    <dbReference type="NCBI Taxonomy" id="432331"/>
    <lineage>
        <taxon>Bacteria</taxon>
        <taxon>Pseudomonadati</taxon>
        <taxon>Aquificota</taxon>
        <taxon>Aquificia</taxon>
        <taxon>Aquificales</taxon>
        <taxon>Hydrogenothermaceae</taxon>
        <taxon>Sulfurihydrogenibium</taxon>
    </lineage>
</organism>
<reference evidence="2 3" key="1">
    <citation type="submission" date="2009-04" db="EMBL/GenBank/DDBJ databases">
        <authorList>
            <person name="Reysenbach A.-L."/>
            <person name="Heidelberg J.F."/>
            <person name="Nelson W.C."/>
        </authorList>
    </citation>
    <scope>NUCLEOTIDE SEQUENCE [LARGE SCALE GENOMIC DNA]</scope>
    <source>
        <strain evidence="2 3">SS-5</strain>
    </source>
</reference>
<comment type="caution">
    <text evidence="2">The sequence shown here is derived from an EMBL/GenBank/DDBJ whole genome shotgun (WGS) entry which is preliminary data.</text>
</comment>
<protein>
    <submittedName>
        <fullName evidence="2">Nitrilase/cyanide hydratase and apolipoprotein N-acyltransferase</fullName>
    </submittedName>
</protein>
<dbReference type="PROSITE" id="PS50263">
    <property type="entry name" value="CN_HYDROLASE"/>
    <property type="match status" value="1"/>
</dbReference>
<dbReference type="InterPro" id="IPR036526">
    <property type="entry name" value="C-N_Hydrolase_sf"/>
</dbReference>
<dbReference type="RefSeq" id="WP_007547760.1">
    <property type="nucleotide sequence ID" value="NZ_ABZS01000154.1"/>
</dbReference>
<feature type="domain" description="CN hydrolase" evidence="1">
    <location>
        <begin position="1"/>
        <end position="236"/>
    </location>
</feature>
<dbReference type="SUPFAM" id="SSF56317">
    <property type="entry name" value="Carbon-nitrogen hydrolase"/>
    <property type="match status" value="1"/>
</dbReference>
<keyword evidence="2" id="KW-0808">Transferase</keyword>
<gene>
    <name evidence="2" type="ORF">SULYE_1421</name>
</gene>
<dbReference type="EMBL" id="ABZS01000154">
    <property type="protein sequence ID" value="EEP60084.1"/>
    <property type="molecule type" value="Genomic_DNA"/>
</dbReference>